<keyword evidence="15" id="KW-1185">Reference proteome</keyword>
<dbReference type="PANTHER" id="PTHR43071:SF1">
    <property type="entry name" value="2-AMINO-4-HYDROXY-6-HYDROXYMETHYLDIHYDROPTERIDINE PYROPHOSPHOKINASE"/>
    <property type="match status" value="1"/>
</dbReference>
<evidence type="ECO:0000256" key="10">
    <source>
        <dbReference type="ARBA" id="ARBA00029409"/>
    </source>
</evidence>
<dbReference type="GO" id="GO:0016301">
    <property type="term" value="F:kinase activity"/>
    <property type="evidence" value="ECO:0007669"/>
    <property type="project" value="UniProtKB-KW"/>
</dbReference>
<evidence type="ECO:0000313" key="14">
    <source>
        <dbReference type="EMBL" id="PXX24892.1"/>
    </source>
</evidence>
<sequence>MPKHKVYLSLGANLGNREANIKTAIKYISELIGTVVRQSALLETAPWGFESNNCFINAAVCCETLLSPREVLETTQHIERTLGRTQKSTNGRYHDRPIDIDILLYDDLQINEPDLIIPHPHMHERQFVMQPLSEIIN</sequence>
<keyword evidence="7 14" id="KW-0418">Kinase</keyword>
<dbReference type="RefSeq" id="WP_025815932.1">
    <property type="nucleotide sequence ID" value="NZ_BAIZ01000014.1"/>
</dbReference>
<dbReference type="NCBIfam" id="TIGR01498">
    <property type="entry name" value="folK"/>
    <property type="match status" value="1"/>
</dbReference>
<dbReference type="GO" id="GO:0003848">
    <property type="term" value="F:2-amino-4-hydroxy-6-hydroxymethyldihydropteridine diphosphokinase activity"/>
    <property type="evidence" value="ECO:0007669"/>
    <property type="project" value="UniProtKB-EC"/>
</dbReference>
<dbReference type="STRING" id="1122991.GCA_000613445_02003"/>
<comment type="pathway">
    <text evidence="1">Cofactor biosynthesis; tetrahydrofolate biosynthesis; 2-amino-4-hydroxy-6-hydroxymethyl-7,8-dihydropteridine diphosphate from 7,8-dihydroneopterin triphosphate: step 4/4.</text>
</comment>
<comment type="caution">
    <text evidence="14">The sequence shown here is derived from an EMBL/GenBank/DDBJ whole genome shotgun (WGS) entry which is preliminary data.</text>
</comment>
<evidence type="ECO:0000256" key="11">
    <source>
        <dbReference type="ARBA" id="ARBA00029766"/>
    </source>
</evidence>
<evidence type="ECO:0000256" key="12">
    <source>
        <dbReference type="ARBA" id="ARBA00033413"/>
    </source>
</evidence>
<evidence type="ECO:0000256" key="7">
    <source>
        <dbReference type="ARBA" id="ARBA00022777"/>
    </source>
</evidence>
<name>A0A318I2Z7_9BACT</name>
<evidence type="ECO:0000256" key="5">
    <source>
        <dbReference type="ARBA" id="ARBA00022679"/>
    </source>
</evidence>
<evidence type="ECO:0000256" key="9">
    <source>
        <dbReference type="ARBA" id="ARBA00022909"/>
    </source>
</evidence>
<gene>
    <name evidence="14" type="ORF">EJ73_00158</name>
</gene>
<comment type="function">
    <text evidence="10">Catalyzes the transfer of pyrophosphate from adenosine triphosphate (ATP) to 6-hydroxymethyl-7,8-dihydropterin, an enzymatic step in folate biosynthesis pathway.</text>
</comment>
<dbReference type="Proteomes" id="UP000248314">
    <property type="component" value="Unassembled WGS sequence"/>
</dbReference>
<dbReference type="EMBL" id="QJJX01000001">
    <property type="protein sequence ID" value="PXX24892.1"/>
    <property type="molecule type" value="Genomic_DNA"/>
</dbReference>
<dbReference type="EC" id="2.7.6.3" evidence="3"/>
<dbReference type="Pfam" id="PF01288">
    <property type="entry name" value="HPPK"/>
    <property type="match status" value="1"/>
</dbReference>
<keyword evidence="9" id="KW-0289">Folate biosynthesis</keyword>
<dbReference type="AlphaFoldDB" id="A0A318I2Z7"/>
<dbReference type="PANTHER" id="PTHR43071">
    <property type="entry name" value="2-AMINO-4-HYDROXY-6-HYDROXYMETHYLDIHYDROPTERIDINE PYROPHOSPHOKINASE"/>
    <property type="match status" value="1"/>
</dbReference>
<evidence type="ECO:0000259" key="13">
    <source>
        <dbReference type="Pfam" id="PF01288"/>
    </source>
</evidence>
<reference evidence="14 15" key="1">
    <citation type="submission" date="2018-05" db="EMBL/GenBank/DDBJ databases">
        <title>Genomic Encyclopedia of Type Strains, Phase I: the one thousand microbial genomes (KMG-I) project.</title>
        <authorList>
            <person name="Kyrpides N."/>
        </authorList>
    </citation>
    <scope>NUCLEOTIDE SEQUENCE [LARGE SCALE GENOMIC DNA]</scope>
    <source>
        <strain evidence="14 15">DSM 15611</strain>
    </source>
</reference>
<evidence type="ECO:0000313" key="15">
    <source>
        <dbReference type="Proteomes" id="UP000248314"/>
    </source>
</evidence>
<evidence type="ECO:0000256" key="1">
    <source>
        <dbReference type="ARBA" id="ARBA00005051"/>
    </source>
</evidence>
<dbReference type="Gene3D" id="3.30.70.560">
    <property type="entry name" value="7,8-Dihydro-6-hydroxymethylpterin-pyrophosphokinase HPPK"/>
    <property type="match status" value="1"/>
</dbReference>
<keyword evidence="8" id="KW-0067">ATP-binding</keyword>
<keyword evidence="5" id="KW-0808">Transferase</keyword>
<feature type="domain" description="7,8-dihydro-6-hydroxymethylpterin-pyrophosphokinase" evidence="13">
    <location>
        <begin position="7"/>
        <end position="136"/>
    </location>
</feature>
<dbReference type="InterPro" id="IPR035907">
    <property type="entry name" value="Hppk_sf"/>
</dbReference>
<dbReference type="SUPFAM" id="SSF55083">
    <property type="entry name" value="6-hydroxymethyl-7,8-dihydropterin pyrophosphokinase, HPPK"/>
    <property type="match status" value="1"/>
</dbReference>
<evidence type="ECO:0000256" key="6">
    <source>
        <dbReference type="ARBA" id="ARBA00022741"/>
    </source>
</evidence>
<accession>A0A318I2Z7</accession>
<keyword evidence="6" id="KW-0547">Nucleotide-binding</keyword>
<dbReference type="OrthoDB" id="9808041at2"/>
<dbReference type="GO" id="GO:0046656">
    <property type="term" value="P:folic acid biosynthetic process"/>
    <property type="evidence" value="ECO:0007669"/>
    <property type="project" value="UniProtKB-KW"/>
</dbReference>
<dbReference type="InterPro" id="IPR000550">
    <property type="entry name" value="Hppk"/>
</dbReference>
<dbReference type="UniPathway" id="UPA00077">
    <property type="reaction ID" value="UER00155"/>
</dbReference>
<protein>
    <recommendedName>
        <fullName evidence="4">2-amino-4-hydroxy-6-hydroxymethyldihydropteridine pyrophosphokinase</fullName>
        <ecNumber evidence="3">2.7.6.3</ecNumber>
    </recommendedName>
    <alternativeName>
        <fullName evidence="11">6-hydroxymethyl-7,8-dihydropterin pyrophosphokinase</fullName>
    </alternativeName>
    <alternativeName>
        <fullName evidence="12">7,8-dihydro-6-hydroxymethylpterin-pyrophosphokinase</fullName>
    </alternativeName>
</protein>
<proteinExistence type="inferred from homology"/>
<evidence type="ECO:0000256" key="8">
    <source>
        <dbReference type="ARBA" id="ARBA00022840"/>
    </source>
</evidence>
<dbReference type="GO" id="GO:0046654">
    <property type="term" value="P:tetrahydrofolate biosynthetic process"/>
    <property type="evidence" value="ECO:0007669"/>
    <property type="project" value="UniProtKB-UniPathway"/>
</dbReference>
<evidence type="ECO:0000256" key="3">
    <source>
        <dbReference type="ARBA" id="ARBA00013253"/>
    </source>
</evidence>
<comment type="similarity">
    <text evidence="2">Belongs to the HPPK family.</text>
</comment>
<dbReference type="CDD" id="cd00483">
    <property type="entry name" value="HPPK"/>
    <property type="match status" value="1"/>
</dbReference>
<organism evidence="14 15">
    <name type="scientific">Hoylesella shahii DSM 15611 = JCM 12083</name>
    <dbReference type="NCBI Taxonomy" id="1122991"/>
    <lineage>
        <taxon>Bacteria</taxon>
        <taxon>Pseudomonadati</taxon>
        <taxon>Bacteroidota</taxon>
        <taxon>Bacteroidia</taxon>
        <taxon>Bacteroidales</taxon>
        <taxon>Prevotellaceae</taxon>
        <taxon>Hoylesella</taxon>
    </lineage>
</organism>
<evidence type="ECO:0000256" key="2">
    <source>
        <dbReference type="ARBA" id="ARBA00005810"/>
    </source>
</evidence>
<dbReference type="GO" id="GO:0005524">
    <property type="term" value="F:ATP binding"/>
    <property type="evidence" value="ECO:0007669"/>
    <property type="project" value="UniProtKB-KW"/>
</dbReference>
<evidence type="ECO:0000256" key="4">
    <source>
        <dbReference type="ARBA" id="ARBA00016218"/>
    </source>
</evidence>